<dbReference type="WBParaSite" id="L893_g25405.t1">
    <property type="protein sequence ID" value="L893_g25405.t1"/>
    <property type="gene ID" value="L893_g25405"/>
</dbReference>
<dbReference type="AlphaFoldDB" id="A0A1I7ZEM4"/>
<accession>A0A1I7ZEM4</accession>
<evidence type="ECO:0000313" key="1">
    <source>
        <dbReference type="Proteomes" id="UP000095287"/>
    </source>
</evidence>
<name>A0A1I7ZEM4_9BILA</name>
<dbReference type="Proteomes" id="UP000095287">
    <property type="component" value="Unplaced"/>
</dbReference>
<evidence type="ECO:0000313" key="2">
    <source>
        <dbReference type="WBParaSite" id="L893_g25405.t1"/>
    </source>
</evidence>
<proteinExistence type="predicted"/>
<organism evidence="1 2">
    <name type="scientific">Steinernema glaseri</name>
    <dbReference type="NCBI Taxonomy" id="37863"/>
    <lineage>
        <taxon>Eukaryota</taxon>
        <taxon>Metazoa</taxon>
        <taxon>Ecdysozoa</taxon>
        <taxon>Nematoda</taxon>
        <taxon>Chromadorea</taxon>
        <taxon>Rhabditida</taxon>
        <taxon>Tylenchina</taxon>
        <taxon>Panagrolaimomorpha</taxon>
        <taxon>Strongyloidoidea</taxon>
        <taxon>Steinernematidae</taxon>
        <taxon>Steinernema</taxon>
    </lineage>
</organism>
<protein>
    <submittedName>
        <fullName evidence="2">Ovule protein</fullName>
    </submittedName>
</protein>
<sequence>MNHFEPRVMFEAVRSNVMEMKRLSKVVARAPDKNITTSNLAVKSSYGCLLSIFTTDKDREKQFVCTPVCYRMCLLQKELSSNHHCPGDGDQ</sequence>
<reference evidence="2" key="1">
    <citation type="submission" date="2016-11" db="UniProtKB">
        <authorList>
            <consortium name="WormBaseParasite"/>
        </authorList>
    </citation>
    <scope>IDENTIFICATION</scope>
</reference>
<keyword evidence="1" id="KW-1185">Reference proteome</keyword>